<dbReference type="InterPro" id="IPR013986">
    <property type="entry name" value="DExx_box_DNA_helicase_dom_sf"/>
</dbReference>
<dbReference type="InterPro" id="IPR000212">
    <property type="entry name" value="DNA_helicase_UvrD/REP"/>
</dbReference>
<dbReference type="AlphaFoldDB" id="A0A418MMM2"/>
<dbReference type="Pfam" id="PF13361">
    <property type="entry name" value="UvrD_C"/>
    <property type="match status" value="1"/>
</dbReference>
<feature type="domain" description="UvrD-like helicase C-terminal" evidence="13">
    <location>
        <begin position="291"/>
        <end position="533"/>
    </location>
</feature>
<dbReference type="SUPFAM" id="SSF52540">
    <property type="entry name" value="P-loop containing nucleoside triphosphate hydrolases"/>
    <property type="match status" value="1"/>
</dbReference>
<proteinExistence type="inferred from homology"/>
<evidence type="ECO:0000256" key="3">
    <source>
        <dbReference type="ARBA" id="ARBA00022801"/>
    </source>
</evidence>
<evidence type="ECO:0000256" key="7">
    <source>
        <dbReference type="ARBA" id="ARBA00023235"/>
    </source>
</evidence>
<dbReference type="PANTHER" id="PTHR11070">
    <property type="entry name" value="UVRD / RECB / PCRA DNA HELICASE FAMILY MEMBER"/>
    <property type="match status" value="1"/>
</dbReference>
<dbReference type="GO" id="GO:0003677">
    <property type="term" value="F:DNA binding"/>
    <property type="evidence" value="ECO:0007669"/>
    <property type="project" value="UniProtKB-KW"/>
</dbReference>
<dbReference type="CDD" id="cd17932">
    <property type="entry name" value="DEXQc_UvrD"/>
    <property type="match status" value="1"/>
</dbReference>
<evidence type="ECO:0000256" key="1">
    <source>
        <dbReference type="ARBA" id="ARBA00009922"/>
    </source>
</evidence>
<evidence type="ECO:0000259" key="12">
    <source>
        <dbReference type="PROSITE" id="PS51198"/>
    </source>
</evidence>
<dbReference type="Pfam" id="PF00580">
    <property type="entry name" value="UvrD-helicase"/>
    <property type="match status" value="1"/>
</dbReference>
<sequence>MTSPTAEIMLTPALVRELRALHPRQRRAVLQDGSLVVLAGPGSGKTRTLVARVGYLLAVTSEHRGVAAITYTDAAATELVARLKGLGYVGNRRLASRTVHSFCRQHILRPYGHLVGAPQLADLRVLGRAEVVRLWTDAMVAAGLPAEYNREQHTLAKIRRLLAAEQSVAGYQAGHIKAVHGYEKALRQANAIDFDAMTSWALVIMRKSQTAGELLVARFPNVVIDEYQDLGPVLHALVQELMSAGVKITAVGDPDQTLFGYQGADPSYLLELPKLIGREAIRLALNYRSGSAIVAAARGALGEDRGYHHNPERADPGIIDIQPVQGGLDAHARHTAEAAASLIANGVRPEGIAILYPGQTELHRLIEQELTQQGINFDAERGRRVPDSPVSALVGGCAARRLSGPLPGPAQDDHGDRRPISTARELAAQLGQLRSTRGLSTPEETVRSLARLLIPVLDAPDRPGREDACGPFLGELLRALDAAALTANTDDQRDVEAYQILTEEASCRMSMAELAGGRAPGHVALTTYHSAKGREFAAVILPGLIDGLIPFYRRDSQPTTTELANARQAFYVAFTRAADAVILLPGSTFRHYNQVRTTKWSRFIDDIQAELKAAAG</sequence>
<dbReference type="GO" id="GO:0016887">
    <property type="term" value="F:ATP hydrolysis activity"/>
    <property type="evidence" value="ECO:0007669"/>
    <property type="project" value="RHEA"/>
</dbReference>
<protein>
    <recommendedName>
        <fullName evidence="9">DNA 3'-5' helicase</fullName>
        <ecNumber evidence="9">5.6.2.4</ecNumber>
    </recommendedName>
</protein>
<evidence type="ECO:0000256" key="2">
    <source>
        <dbReference type="ARBA" id="ARBA00022741"/>
    </source>
</evidence>
<keyword evidence="3 11" id="KW-0378">Hydrolase</keyword>
<evidence type="ECO:0000313" key="15">
    <source>
        <dbReference type="Proteomes" id="UP000283832"/>
    </source>
</evidence>
<dbReference type="Gene3D" id="3.40.50.300">
    <property type="entry name" value="P-loop containing nucleotide triphosphate hydrolases"/>
    <property type="match status" value="3"/>
</dbReference>
<dbReference type="GO" id="GO:0005524">
    <property type="term" value="F:ATP binding"/>
    <property type="evidence" value="ECO:0007669"/>
    <property type="project" value="UniProtKB-UniRule"/>
</dbReference>
<keyword evidence="2 11" id="KW-0547">Nucleotide-binding</keyword>
<evidence type="ECO:0000256" key="11">
    <source>
        <dbReference type="PROSITE-ProRule" id="PRU00560"/>
    </source>
</evidence>
<evidence type="ECO:0000256" key="5">
    <source>
        <dbReference type="ARBA" id="ARBA00022840"/>
    </source>
</evidence>
<dbReference type="OrthoDB" id="4812256at2"/>
<accession>A0A418MMM2</accession>
<dbReference type="RefSeq" id="WP_119579960.1">
    <property type="nucleotide sequence ID" value="NZ_QXEC01000052.1"/>
</dbReference>
<dbReference type="Gene3D" id="1.10.10.160">
    <property type="match status" value="1"/>
</dbReference>
<dbReference type="GO" id="GO:0000725">
    <property type="term" value="P:recombinational repair"/>
    <property type="evidence" value="ECO:0007669"/>
    <property type="project" value="TreeGrafter"/>
</dbReference>
<comment type="catalytic activity">
    <reaction evidence="8">
        <text>Couples ATP hydrolysis with the unwinding of duplex DNA by translocating in the 3'-5' direction.</text>
        <dbReference type="EC" id="5.6.2.4"/>
    </reaction>
</comment>
<gene>
    <name evidence="14" type="ORF">D2L64_26675</name>
</gene>
<dbReference type="EC" id="5.6.2.4" evidence="9"/>
<evidence type="ECO:0000256" key="10">
    <source>
        <dbReference type="ARBA" id="ARBA00048988"/>
    </source>
</evidence>
<feature type="domain" description="UvrD-like helicase ATP-binding" evidence="12">
    <location>
        <begin position="18"/>
        <end position="290"/>
    </location>
</feature>
<keyword evidence="4 11" id="KW-0347">Helicase</keyword>
<dbReference type="PROSITE" id="PS51198">
    <property type="entry name" value="UVRD_HELICASE_ATP_BIND"/>
    <property type="match status" value="1"/>
</dbReference>
<dbReference type="InterPro" id="IPR027417">
    <property type="entry name" value="P-loop_NTPase"/>
</dbReference>
<dbReference type="Proteomes" id="UP000283832">
    <property type="component" value="Unassembled WGS sequence"/>
</dbReference>
<evidence type="ECO:0000256" key="4">
    <source>
        <dbReference type="ARBA" id="ARBA00022806"/>
    </source>
</evidence>
<dbReference type="InterPro" id="IPR014017">
    <property type="entry name" value="DNA_helicase_UvrD-like_C"/>
</dbReference>
<dbReference type="PROSITE" id="PS51217">
    <property type="entry name" value="UVRD_HELICASE_CTER"/>
    <property type="match status" value="1"/>
</dbReference>
<keyword evidence="5 11" id="KW-0067">ATP-binding</keyword>
<comment type="caution">
    <text evidence="14">The sequence shown here is derived from an EMBL/GenBank/DDBJ whole genome shotgun (WGS) entry which is preliminary data.</text>
</comment>
<dbReference type="InterPro" id="IPR014016">
    <property type="entry name" value="UvrD-like_ATP-bd"/>
</dbReference>
<dbReference type="GO" id="GO:0043138">
    <property type="term" value="F:3'-5' DNA helicase activity"/>
    <property type="evidence" value="ECO:0007669"/>
    <property type="project" value="UniProtKB-EC"/>
</dbReference>
<evidence type="ECO:0000256" key="6">
    <source>
        <dbReference type="ARBA" id="ARBA00023125"/>
    </source>
</evidence>
<dbReference type="EMBL" id="QXEC01000052">
    <property type="protein sequence ID" value="RIV29818.1"/>
    <property type="molecule type" value="Genomic_DNA"/>
</dbReference>
<feature type="binding site" evidence="11">
    <location>
        <begin position="39"/>
        <end position="46"/>
    </location>
    <ligand>
        <name>ATP</name>
        <dbReference type="ChEBI" id="CHEBI:30616"/>
    </ligand>
</feature>
<dbReference type="PANTHER" id="PTHR11070:SF2">
    <property type="entry name" value="ATP-DEPENDENT DNA HELICASE SRS2"/>
    <property type="match status" value="1"/>
</dbReference>
<keyword evidence="7" id="KW-0413">Isomerase</keyword>
<evidence type="ECO:0000259" key="13">
    <source>
        <dbReference type="PROSITE" id="PS51217"/>
    </source>
</evidence>
<reference evidence="14 15" key="1">
    <citation type="submission" date="2018-08" db="EMBL/GenBank/DDBJ databases">
        <title>Jishengella sp. nov., isolated from a root of Azadirachta indica A. Juss. var. siamensis Valenton.</title>
        <authorList>
            <person name="Kuncharoen N."/>
            <person name="Tanasupawat S."/>
            <person name="Kudo T."/>
            <person name="Ohkuma M."/>
        </authorList>
    </citation>
    <scope>NUCLEOTIDE SEQUENCE [LARGE SCALE GENOMIC DNA]</scope>
    <source>
        <strain evidence="14 15">AZ1-13</strain>
    </source>
</reference>
<comment type="similarity">
    <text evidence="1">Belongs to the helicase family. UvrD subfamily.</text>
</comment>
<keyword evidence="6" id="KW-0238">DNA-binding</keyword>
<name>A0A418MMM2_9ACTN</name>
<evidence type="ECO:0000256" key="8">
    <source>
        <dbReference type="ARBA" id="ARBA00034617"/>
    </source>
</evidence>
<comment type="catalytic activity">
    <reaction evidence="10">
        <text>ATP + H2O = ADP + phosphate + H(+)</text>
        <dbReference type="Rhea" id="RHEA:13065"/>
        <dbReference type="ChEBI" id="CHEBI:15377"/>
        <dbReference type="ChEBI" id="CHEBI:15378"/>
        <dbReference type="ChEBI" id="CHEBI:30616"/>
        <dbReference type="ChEBI" id="CHEBI:43474"/>
        <dbReference type="ChEBI" id="CHEBI:456216"/>
        <dbReference type="EC" id="5.6.2.4"/>
    </reaction>
</comment>
<organism evidence="14 15">
    <name type="scientific">Micromonospora radicis</name>
    <dbReference type="NCBI Taxonomy" id="1894971"/>
    <lineage>
        <taxon>Bacteria</taxon>
        <taxon>Bacillati</taxon>
        <taxon>Actinomycetota</taxon>
        <taxon>Actinomycetes</taxon>
        <taxon>Micromonosporales</taxon>
        <taxon>Micromonosporaceae</taxon>
        <taxon>Micromonospora</taxon>
    </lineage>
</organism>
<dbReference type="Gene3D" id="1.10.486.10">
    <property type="entry name" value="PCRA, domain 4"/>
    <property type="match status" value="1"/>
</dbReference>
<evidence type="ECO:0000313" key="14">
    <source>
        <dbReference type="EMBL" id="RIV29818.1"/>
    </source>
</evidence>
<keyword evidence="15" id="KW-1185">Reference proteome</keyword>
<evidence type="ECO:0000256" key="9">
    <source>
        <dbReference type="ARBA" id="ARBA00034808"/>
    </source>
</evidence>